<dbReference type="PANTHER" id="PTHR34406">
    <property type="entry name" value="PROTEIN YCEI"/>
    <property type="match status" value="1"/>
</dbReference>
<dbReference type="PANTHER" id="PTHR34406:SF1">
    <property type="entry name" value="PROTEIN YCEI"/>
    <property type="match status" value="1"/>
</dbReference>
<proteinExistence type="predicted"/>
<organism evidence="3 4">
    <name type="scientific">Sphingomonas vulcanisoli</name>
    <dbReference type="NCBI Taxonomy" id="1658060"/>
    <lineage>
        <taxon>Bacteria</taxon>
        <taxon>Pseudomonadati</taxon>
        <taxon>Pseudomonadota</taxon>
        <taxon>Alphaproteobacteria</taxon>
        <taxon>Sphingomonadales</taxon>
        <taxon>Sphingomonadaceae</taxon>
        <taxon>Sphingomonas</taxon>
    </lineage>
</organism>
<keyword evidence="1" id="KW-0732">Signal</keyword>
<dbReference type="InterPro" id="IPR036761">
    <property type="entry name" value="TTHA0802/YceI-like_sf"/>
</dbReference>
<comment type="caution">
    <text evidence="3">The sequence shown here is derived from an EMBL/GenBank/DDBJ whole genome shotgun (WGS) entry which is preliminary data.</text>
</comment>
<dbReference type="SUPFAM" id="SSF101874">
    <property type="entry name" value="YceI-like"/>
    <property type="match status" value="1"/>
</dbReference>
<keyword evidence="4" id="KW-1185">Reference proteome</keyword>
<protein>
    <submittedName>
        <fullName evidence="3">Polyisoprenoid-binding protein YceI</fullName>
    </submittedName>
</protein>
<gene>
    <name evidence="3" type="ORF">FHS31_003130</name>
</gene>
<evidence type="ECO:0000259" key="2">
    <source>
        <dbReference type="SMART" id="SM00867"/>
    </source>
</evidence>
<evidence type="ECO:0000313" key="3">
    <source>
        <dbReference type="EMBL" id="NIJ09497.1"/>
    </source>
</evidence>
<evidence type="ECO:0000256" key="1">
    <source>
        <dbReference type="SAM" id="SignalP"/>
    </source>
</evidence>
<dbReference type="RefSeq" id="WP_167075185.1">
    <property type="nucleotide sequence ID" value="NZ_JAAOZC010000012.1"/>
</dbReference>
<dbReference type="Proteomes" id="UP000727456">
    <property type="component" value="Unassembled WGS sequence"/>
</dbReference>
<evidence type="ECO:0000313" key="4">
    <source>
        <dbReference type="Proteomes" id="UP000727456"/>
    </source>
</evidence>
<dbReference type="Gene3D" id="2.40.128.110">
    <property type="entry name" value="Lipid/polyisoprenoid-binding, YceI-like"/>
    <property type="match status" value="1"/>
</dbReference>
<sequence length="199" mass="21035">MKSFLIKAVGIGLAAMGPIIFAGAMLPAAAQAAPAPGWAVNMAASRLTFQSSMGGEAFTGQFQRWRADIRFDPQNLPASSVLVKVDMTSARTGSSERDEALPGDDWFAAGKFGVATFAAKTFKDLGGGRYQAIGTLTMRGVTRPLALAFMLKIQGDQARMEGNTMIDRHVFGVGQGQFAGADSIPFAVNLRVSLAAKRM</sequence>
<dbReference type="SMART" id="SM00867">
    <property type="entry name" value="YceI"/>
    <property type="match status" value="1"/>
</dbReference>
<feature type="signal peptide" evidence="1">
    <location>
        <begin position="1"/>
        <end position="32"/>
    </location>
</feature>
<name>A0ABX0TVF7_9SPHN</name>
<dbReference type="InterPro" id="IPR007372">
    <property type="entry name" value="Lipid/polyisoprenoid-bd_YceI"/>
</dbReference>
<accession>A0ABX0TVF7</accession>
<dbReference type="Pfam" id="PF04264">
    <property type="entry name" value="YceI"/>
    <property type="match status" value="1"/>
</dbReference>
<feature type="chain" id="PRO_5045774975" evidence="1">
    <location>
        <begin position="33"/>
        <end position="199"/>
    </location>
</feature>
<reference evidence="3 4" key="1">
    <citation type="submission" date="2020-03" db="EMBL/GenBank/DDBJ databases">
        <title>Genomic Encyclopedia of Type Strains, Phase III (KMG-III): the genomes of soil and plant-associated and newly described type strains.</title>
        <authorList>
            <person name="Whitman W."/>
        </authorList>
    </citation>
    <scope>NUCLEOTIDE SEQUENCE [LARGE SCALE GENOMIC DNA]</scope>
    <source>
        <strain evidence="3 4">CECT 8804</strain>
    </source>
</reference>
<dbReference type="EMBL" id="JAAOZC010000012">
    <property type="protein sequence ID" value="NIJ09497.1"/>
    <property type="molecule type" value="Genomic_DNA"/>
</dbReference>
<feature type="domain" description="Lipid/polyisoprenoid-binding YceI-like" evidence="2">
    <location>
        <begin position="37"/>
        <end position="197"/>
    </location>
</feature>